<keyword evidence="3" id="KW-1185">Reference proteome</keyword>
<name>A0A2P7EDI1_9SYNE</name>
<reference evidence="3" key="1">
    <citation type="submission" date="2018-03" db="EMBL/GenBank/DDBJ databases">
        <title>Ecological and genomic features of two cosmopolitan and abundant freshwater picocyanobacteria.</title>
        <authorList>
            <person name="Cabello-Yeves P.J."/>
            <person name="Picazo A."/>
            <person name="Camacho A."/>
            <person name="Callieri C."/>
            <person name="Rosselli R."/>
            <person name="Roda-Garcia J."/>
            <person name="Coutinho F.H."/>
            <person name="Rodriguez-Valera F."/>
        </authorList>
    </citation>
    <scope>NUCLEOTIDE SEQUENCE [LARGE SCALE GENOMIC DNA]</scope>
    <source>
        <strain evidence="3">Tous</strain>
    </source>
</reference>
<keyword evidence="1" id="KW-0175">Coiled coil</keyword>
<proteinExistence type="predicted"/>
<dbReference type="AlphaFoldDB" id="A0A2P7EDI1"/>
<dbReference type="EMBL" id="PXVC01000040">
    <property type="protein sequence ID" value="PSI01256.1"/>
    <property type="molecule type" value="Genomic_DNA"/>
</dbReference>
<organism evidence="2 3">
    <name type="scientific">Synechococcus lacustris str. Tous</name>
    <dbReference type="NCBI Taxonomy" id="1910958"/>
    <lineage>
        <taxon>Bacteria</taxon>
        <taxon>Bacillati</taxon>
        <taxon>Cyanobacteriota</taxon>
        <taxon>Cyanophyceae</taxon>
        <taxon>Synechococcales</taxon>
        <taxon>Synechococcaceae</taxon>
        <taxon>Synechococcus</taxon>
    </lineage>
</organism>
<comment type="caution">
    <text evidence="2">The sequence shown here is derived from an EMBL/GenBank/DDBJ whole genome shotgun (WGS) entry which is preliminary data.</text>
</comment>
<dbReference type="Proteomes" id="UP000240206">
    <property type="component" value="Unassembled WGS sequence"/>
</dbReference>
<evidence type="ECO:0000256" key="1">
    <source>
        <dbReference type="SAM" id="Coils"/>
    </source>
</evidence>
<evidence type="ECO:0000313" key="2">
    <source>
        <dbReference type="EMBL" id="PSI01256.1"/>
    </source>
</evidence>
<gene>
    <name evidence="2" type="ORF">C7K08_08800</name>
</gene>
<accession>A0A2P7EDI1</accession>
<sequence length="272" mass="30064">MPELSVVVGAPAMASALPAGQVVVVEAEIGRARALKQQLEELGAVDRVLVVAEVLTAEHGQAVLWHRFNDGRLDGPWPLEHWQAQYPNLLAQHFEERNGRCLAEVLNAWQRKVLAELGDRQKSIITLVLRQGDALAALAGCGPWFRGVQSVQLDHPLTGLANQEAVASWLNQRGFSPAEGNGLQWQRNPLGTLNLELEESRQKIMQMEEQLSCHAVRLLLAQMKNLELTAERQELAGQMFALTQQRDDAILKIDQLTAECAQLSIGKDALIK</sequence>
<protein>
    <submittedName>
        <fullName evidence="2">Uncharacterized protein</fullName>
    </submittedName>
</protein>
<feature type="coiled-coil region" evidence="1">
    <location>
        <begin position="190"/>
        <end position="236"/>
    </location>
</feature>
<evidence type="ECO:0000313" key="3">
    <source>
        <dbReference type="Proteomes" id="UP000240206"/>
    </source>
</evidence>